<dbReference type="Proteomes" id="UP000887563">
    <property type="component" value="Unplaced"/>
</dbReference>
<name>A0A914MXP2_MELIC</name>
<comment type="catalytic activity">
    <reaction evidence="5">
        <text>glucuronate acceptor + UDP-alpha-D-glucuronate = acceptor beta-D-glucuronoside + UDP + H(+)</text>
        <dbReference type="Rhea" id="RHEA:21032"/>
        <dbReference type="ChEBI" id="CHEBI:15378"/>
        <dbReference type="ChEBI" id="CHEBI:58052"/>
        <dbReference type="ChEBI" id="CHEBI:58223"/>
        <dbReference type="ChEBI" id="CHEBI:132367"/>
        <dbReference type="ChEBI" id="CHEBI:132368"/>
        <dbReference type="EC" id="2.4.1.17"/>
    </reaction>
</comment>
<keyword evidence="3" id="KW-0328">Glycosyltransferase</keyword>
<organism evidence="6 7">
    <name type="scientific">Meloidogyne incognita</name>
    <name type="common">Southern root-knot nematode worm</name>
    <name type="synonym">Oxyuris incognita</name>
    <dbReference type="NCBI Taxonomy" id="6306"/>
    <lineage>
        <taxon>Eukaryota</taxon>
        <taxon>Metazoa</taxon>
        <taxon>Ecdysozoa</taxon>
        <taxon>Nematoda</taxon>
        <taxon>Chromadorea</taxon>
        <taxon>Rhabditida</taxon>
        <taxon>Tylenchina</taxon>
        <taxon>Tylenchomorpha</taxon>
        <taxon>Tylenchoidea</taxon>
        <taxon>Meloidogynidae</taxon>
        <taxon>Meloidogyninae</taxon>
        <taxon>Meloidogyne</taxon>
        <taxon>Meloidogyne incognita group</taxon>
    </lineage>
</organism>
<dbReference type="Gene3D" id="3.40.50.2000">
    <property type="entry name" value="Glycogen Phosphorylase B"/>
    <property type="match status" value="1"/>
</dbReference>
<dbReference type="GO" id="GO:0015020">
    <property type="term" value="F:glucuronosyltransferase activity"/>
    <property type="evidence" value="ECO:0007669"/>
    <property type="project" value="UniProtKB-EC"/>
</dbReference>
<dbReference type="WBParaSite" id="Minc3s02681g31166">
    <property type="protein sequence ID" value="Minc3s02681g31166"/>
    <property type="gene ID" value="Minc3s02681g31166"/>
</dbReference>
<comment type="similarity">
    <text evidence="1">Belongs to the UDP-glycosyltransferase family.</text>
</comment>
<reference evidence="7" key="1">
    <citation type="submission" date="2022-11" db="UniProtKB">
        <authorList>
            <consortium name="WormBaseParasite"/>
        </authorList>
    </citation>
    <scope>IDENTIFICATION</scope>
</reference>
<evidence type="ECO:0000256" key="2">
    <source>
        <dbReference type="ARBA" id="ARBA00012544"/>
    </source>
</evidence>
<dbReference type="PANTHER" id="PTHR48043:SF145">
    <property type="entry name" value="FI06409P-RELATED"/>
    <property type="match status" value="1"/>
</dbReference>
<evidence type="ECO:0000256" key="5">
    <source>
        <dbReference type="ARBA" id="ARBA00047475"/>
    </source>
</evidence>
<protein>
    <recommendedName>
        <fullName evidence="2">glucuronosyltransferase</fullName>
        <ecNumber evidence="2">2.4.1.17</ecNumber>
    </recommendedName>
</protein>
<dbReference type="InterPro" id="IPR002213">
    <property type="entry name" value="UDP_glucos_trans"/>
</dbReference>
<dbReference type="InterPro" id="IPR050271">
    <property type="entry name" value="UDP-glycosyltransferase"/>
</dbReference>
<evidence type="ECO:0000256" key="3">
    <source>
        <dbReference type="ARBA" id="ARBA00022676"/>
    </source>
</evidence>
<evidence type="ECO:0000313" key="6">
    <source>
        <dbReference type="Proteomes" id="UP000887563"/>
    </source>
</evidence>
<evidence type="ECO:0000256" key="4">
    <source>
        <dbReference type="ARBA" id="ARBA00022679"/>
    </source>
</evidence>
<dbReference type="PANTHER" id="PTHR48043">
    <property type="entry name" value="EG:EG0003.4 PROTEIN-RELATED"/>
    <property type="match status" value="1"/>
</dbReference>
<evidence type="ECO:0000256" key="1">
    <source>
        <dbReference type="ARBA" id="ARBA00009995"/>
    </source>
</evidence>
<dbReference type="AlphaFoldDB" id="A0A914MXP2"/>
<evidence type="ECO:0000313" key="7">
    <source>
        <dbReference type="WBParaSite" id="Minc3s02681g31166"/>
    </source>
</evidence>
<dbReference type="EC" id="2.4.1.17" evidence="2"/>
<dbReference type="SUPFAM" id="SSF53756">
    <property type="entry name" value="UDP-Glycosyltransferase/glycogen phosphorylase"/>
    <property type="match status" value="1"/>
</dbReference>
<dbReference type="Pfam" id="PF00201">
    <property type="entry name" value="UDPGT"/>
    <property type="match status" value="1"/>
</dbReference>
<accession>A0A914MXP2</accession>
<proteinExistence type="inferred from homology"/>
<keyword evidence="4" id="KW-0808">Transferase</keyword>
<sequence length="172" mass="20015">MSVVLFKKYLKVFKSFKNYSFIWKFDYDDDEDPKRKIRIPKNVKIQEGLIQQTTLLGKEKANKSTKAMITHCGYNSLLEGVYFQIPMVCIPNNSDQPYNAYAAESRGYVEEVDFRDENLEVHLENALGKVLNDENWKVEFEGNTNELNGIMNESKGKFIQAMEEMIGNMKFN</sequence>
<keyword evidence="6" id="KW-1185">Reference proteome</keyword>